<dbReference type="SUPFAM" id="SSF56300">
    <property type="entry name" value="Metallo-dependent phosphatases"/>
    <property type="match status" value="1"/>
</dbReference>
<proteinExistence type="inferred from homology"/>
<dbReference type="PANTHER" id="PTHR33393">
    <property type="entry name" value="POLYGLUTAMINE SYNTHESIS ACCESSORY PROTEIN RV0574C-RELATED"/>
    <property type="match status" value="1"/>
</dbReference>
<accession>A0A0G1SHT7</accession>
<protein>
    <submittedName>
        <fullName evidence="3">SH3 type 3 domain protein</fullName>
    </submittedName>
</protein>
<dbReference type="InterPro" id="IPR052169">
    <property type="entry name" value="CW_Biosynth-Accessory"/>
</dbReference>
<gene>
    <name evidence="3" type="ORF">UX47_C0007G0139</name>
</gene>
<dbReference type="Proteomes" id="UP000034794">
    <property type="component" value="Unassembled WGS sequence"/>
</dbReference>
<evidence type="ECO:0000313" key="4">
    <source>
        <dbReference type="Proteomes" id="UP000034794"/>
    </source>
</evidence>
<comment type="caution">
    <text evidence="3">The sequence shown here is derived from an EMBL/GenBank/DDBJ whole genome shotgun (WGS) entry which is preliminary data.</text>
</comment>
<feature type="domain" description="Capsule synthesis protein CapA" evidence="2">
    <location>
        <begin position="298"/>
        <end position="521"/>
    </location>
</feature>
<dbReference type="Pfam" id="PF09587">
    <property type="entry name" value="PGA_cap"/>
    <property type="match status" value="1"/>
</dbReference>
<organism evidence="3 4">
    <name type="scientific">Candidatus Collierbacteria bacterium GW2011_GWA2_46_26</name>
    <dbReference type="NCBI Taxonomy" id="1618381"/>
    <lineage>
        <taxon>Bacteria</taxon>
        <taxon>Candidatus Collieribacteriota</taxon>
    </lineage>
</organism>
<dbReference type="AlphaFoldDB" id="A0A0G1SHT7"/>
<evidence type="ECO:0000256" key="1">
    <source>
        <dbReference type="ARBA" id="ARBA00005662"/>
    </source>
</evidence>
<dbReference type="PANTHER" id="PTHR33393:SF11">
    <property type="entry name" value="POLYGLUTAMINE SYNTHESIS ACCESSORY PROTEIN RV0574C-RELATED"/>
    <property type="match status" value="1"/>
</dbReference>
<dbReference type="SMART" id="SM00854">
    <property type="entry name" value="PGA_cap"/>
    <property type="match status" value="1"/>
</dbReference>
<dbReference type="InterPro" id="IPR002737">
    <property type="entry name" value="MEMO1_fam"/>
</dbReference>
<reference evidence="3 4" key="1">
    <citation type="journal article" date="2015" name="Nature">
        <title>rRNA introns, odd ribosomes, and small enigmatic genomes across a large radiation of phyla.</title>
        <authorList>
            <person name="Brown C.T."/>
            <person name="Hug L.A."/>
            <person name="Thomas B.C."/>
            <person name="Sharon I."/>
            <person name="Castelle C.J."/>
            <person name="Singh A."/>
            <person name="Wilkins M.J."/>
            <person name="Williams K.H."/>
            <person name="Banfield J.F."/>
        </authorList>
    </citation>
    <scope>NUCLEOTIDE SEQUENCE [LARGE SCALE GENOMIC DNA]</scope>
</reference>
<name>A0A0G1SHT7_9BACT</name>
<dbReference type="Pfam" id="PF01875">
    <property type="entry name" value="Memo"/>
    <property type="match status" value="1"/>
</dbReference>
<comment type="similarity">
    <text evidence="1">Belongs to the CapA family.</text>
</comment>
<dbReference type="Gene3D" id="3.60.21.10">
    <property type="match status" value="1"/>
</dbReference>
<evidence type="ECO:0000259" key="2">
    <source>
        <dbReference type="SMART" id="SM00854"/>
    </source>
</evidence>
<dbReference type="InterPro" id="IPR019079">
    <property type="entry name" value="Capsule_synth_CapA"/>
</dbReference>
<dbReference type="Gene3D" id="3.40.830.10">
    <property type="entry name" value="LigB-like"/>
    <property type="match status" value="1"/>
</dbReference>
<sequence>MKTGWGSISFTLVLLCVLLAVYFSDRQPKNPISQSPTFSTEFAYDNRTFLPAVFQNPSPPKGSAPSVMVIPHHLTASNLIAGGISLLTADPPGTIIILSPNHADTGQCDIVSSSNSWDTPYGQVPVDQKLLDLFVRYGTVCLDNLAIVPEHGLAGLMPFLAYYLPNTQVVPFALKKNLDPALLDSFIRQLITVSPATAIIASIDFSHGLTHDQAKQSDTQTENYIYNHNYPAIEKLSSEYLDSPASLISALKIISARSLSPEVLVHTDSFAFNQIPDSVTSYFLITGVSSVSPSDPITILFGGDVMLGRSVDTRIAKNHDPAWPFKNISGILSDADLTFVNLESPFGSECNSTDTGMVFCANPASVKGLVDSGVDLVGLANNHIDNQGKNGFDLTVSILNQNGIAPVGLGQPVFKSVKNSKIAFLAFNDIPPNFSEVSMASPNNISGQIAIARSSADIVIASFHWGNEYSHRSLHQEELAHMAIDSGADVVIGHHPHWVQEIETYKGKPVYYSLGNLVFDQMWSEETRNGLVVKLTFSGNTLVSQEQVPIKIVDYGQPVPL</sequence>
<evidence type="ECO:0000313" key="3">
    <source>
        <dbReference type="EMBL" id="KKU32895.1"/>
    </source>
</evidence>
<dbReference type="InterPro" id="IPR029052">
    <property type="entry name" value="Metallo-depent_PP-like"/>
</dbReference>
<dbReference type="EMBL" id="LCMI01000007">
    <property type="protein sequence ID" value="KKU32895.1"/>
    <property type="molecule type" value="Genomic_DNA"/>
</dbReference>
<dbReference type="CDD" id="cd07381">
    <property type="entry name" value="MPP_CapA"/>
    <property type="match status" value="1"/>
</dbReference>
<dbReference type="NCBIfam" id="TIGR04336">
    <property type="entry name" value="AmmeMemoSam_B"/>
    <property type="match status" value="1"/>
</dbReference>